<accession>A0A3M0YXC0</accession>
<dbReference type="Gene3D" id="2.170.120.12">
    <property type="entry name" value="DNA-directed RNA polymerase, insert domain"/>
    <property type="match status" value="1"/>
</dbReference>
<feature type="region of interest" description="Alpha N-terminal domain (alpha-NTD)" evidence="11">
    <location>
        <begin position="1"/>
        <end position="242"/>
    </location>
</feature>
<dbReference type="AlphaFoldDB" id="A0A3M0YXC0"/>
<evidence type="ECO:0000256" key="7">
    <source>
        <dbReference type="ARBA" id="ARBA00023163"/>
    </source>
</evidence>
<dbReference type="FunFam" id="2.170.120.12:FF:000001">
    <property type="entry name" value="DNA-directed RNA polymerase subunit alpha"/>
    <property type="match status" value="1"/>
</dbReference>
<gene>
    <name evidence="11 13" type="primary">rpoA</name>
    <name evidence="13" type="ORF">D6810_03115</name>
</gene>
<keyword evidence="5 11" id="KW-0808">Transferase</keyword>
<keyword evidence="7 11" id="KW-0804">Transcription</keyword>
<dbReference type="EC" id="2.7.7.6" evidence="2 11"/>
<dbReference type="InterPro" id="IPR011263">
    <property type="entry name" value="DNA-dir_RNA_pol_RpoA/D/Rpb3"/>
</dbReference>
<reference evidence="13 14" key="1">
    <citation type="submission" date="2018-10" db="EMBL/GenBank/DDBJ databases">
        <title>Thermophilic Lithotrophy and Phototrophy in an Intertidal, Iron-rich, Geothermal Spring.</title>
        <authorList>
            <person name="Ward L.M."/>
            <person name="Idei A."/>
            <person name="Nakagawa M."/>
            <person name="Ueno Y."/>
            <person name="Fischer W."/>
            <person name="Mcglynn S.E."/>
        </authorList>
    </citation>
    <scope>NUCLEOTIDE SEQUENCE [LARGE SCALE GENOMIC DNA]</scope>
    <source>
        <strain evidence="13">J137</strain>
    </source>
</reference>
<dbReference type="GO" id="GO:0003899">
    <property type="term" value="F:DNA-directed RNA polymerase activity"/>
    <property type="evidence" value="ECO:0007669"/>
    <property type="project" value="UniProtKB-UniRule"/>
</dbReference>
<evidence type="ECO:0000313" key="14">
    <source>
        <dbReference type="Proteomes" id="UP000269410"/>
    </source>
</evidence>
<name>A0A3M0YXC0_9BACT</name>
<dbReference type="SUPFAM" id="SSF56553">
    <property type="entry name" value="Insert subdomain of RNA polymerase alpha subunit"/>
    <property type="match status" value="1"/>
</dbReference>
<organism evidence="13 14">
    <name type="scientific">Candidatus Dojkabacteria bacterium</name>
    <dbReference type="NCBI Taxonomy" id="2099670"/>
    <lineage>
        <taxon>Bacteria</taxon>
        <taxon>Candidatus Dojkabacteria</taxon>
    </lineage>
</organism>
<dbReference type="InterPro" id="IPR036643">
    <property type="entry name" value="RNApol_insert_sf"/>
</dbReference>
<keyword evidence="6 11" id="KW-0548">Nucleotidyltransferase</keyword>
<evidence type="ECO:0000256" key="2">
    <source>
        <dbReference type="ARBA" id="ARBA00012418"/>
    </source>
</evidence>
<evidence type="ECO:0000256" key="11">
    <source>
        <dbReference type="HAMAP-Rule" id="MF_00059"/>
    </source>
</evidence>
<evidence type="ECO:0000313" key="13">
    <source>
        <dbReference type="EMBL" id="RMD76729.1"/>
    </source>
</evidence>
<evidence type="ECO:0000256" key="6">
    <source>
        <dbReference type="ARBA" id="ARBA00022695"/>
    </source>
</evidence>
<comment type="catalytic activity">
    <reaction evidence="10 11">
        <text>RNA(n) + a ribonucleoside 5'-triphosphate = RNA(n+1) + diphosphate</text>
        <dbReference type="Rhea" id="RHEA:21248"/>
        <dbReference type="Rhea" id="RHEA-COMP:14527"/>
        <dbReference type="Rhea" id="RHEA-COMP:17342"/>
        <dbReference type="ChEBI" id="CHEBI:33019"/>
        <dbReference type="ChEBI" id="CHEBI:61557"/>
        <dbReference type="ChEBI" id="CHEBI:140395"/>
        <dbReference type="EC" id="2.7.7.6"/>
    </reaction>
</comment>
<feature type="domain" description="DNA-directed RNA polymerase RpoA/D/Rpb3-type" evidence="12">
    <location>
        <begin position="19"/>
        <end position="228"/>
    </location>
</feature>
<dbReference type="CDD" id="cd06928">
    <property type="entry name" value="RNAP_alpha_NTD"/>
    <property type="match status" value="1"/>
</dbReference>
<dbReference type="GO" id="GO:0006351">
    <property type="term" value="P:DNA-templated transcription"/>
    <property type="evidence" value="ECO:0007669"/>
    <property type="project" value="UniProtKB-UniRule"/>
</dbReference>
<dbReference type="EMBL" id="RFKV01000104">
    <property type="protein sequence ID" value="RMD76729.1"/>
    <property type="molecule type" value="Genomic_DNA"/>
</dbReference>
<evidence type="ECO:0000256" key="3">
    <source>
        <dbReference type="ARBA" id="ARBA00015972"/>
    </source>
</evidence>
<dbReference type="GO" id="GO:0005737">
    <property type="term" value="C:cytoplasm"/>
    <property type="evidence" value="ECO:0007669"/>
    <property type="project" value="UniProtKB-ARBA"/>
</dbReference>
<comment type="similarity">
    <text evidence="1 11">Belongs to the RNA polymerase alpha chain family.</text>
</comment>
<keyword evidence="4 11" id="KW-0240">DNA-directed RNA polymerase</keyword>
<sequence>MISLLKNSNIQKIKGQGNECEFSISPLPKGYGATLGTVLRRTLLSSIPGYGITSVKVNGVQHEYSVIEGLADDVLTILLSLKNIAFKVSVLEPVWLTLKKKGVKGKVVDVLASDFEKNSVVEIVNPDYVITKLTDDKELEISVKIERGYGYLQQKSSDRDEVESIPLDAYFCPVKLVNYNVNSVRVGKDTELDELVINIRTNGTISPEESLVIAIDTLSEGFSHLKSLSKELLVQNNSKALELNEKSKEETLKESLTDIRKPLPVSEMNLSTRIANALVKAGIDDLNKLSGMSEEEVAQIKGLGSKSYQELLEIIRKNNIKLK</sequence>
<comment type="caution">
    <text evidence="13">The sequence shown here is derived from an EMBL/GenBank/DDBJ whole genome shotgun (WGS) entry which is preliminary data.</text>
</comment>
<dbReference type="NCBIfam" id="TIGR02027">
    <property type="entry name" value="rpoA"/>
    <property type="match status" value="1"/>
</dbReference>
<protein>
    <recommendedName>
        <fullName evidence="3 11">DNA-directed RNA polymerase subunit alpha</fullName>
        <shortName evidence="11">RNAP subunit alpha</shortName>
        <ecNumber evidence="2 11">2.7.7.6</ecNumber>
    </recommendedName>
    <alternativeName>
        <fullName evidence="9 11">RNA polymerase subunit alpha</fullName>
    </alternativeName>
    <alternativeName>
        <fullName evidence="8 11">Transcriptase subunit alpha</fullName>
    </alternativeName>
</protein>
<comment type="function">
    <text evidence="11">DNA-dependent RNA polymerase catalyzes the transcription of DNA into RNA using the four ribonucleoside triphosphates as substrates.</text>
</comment>
<dbReference type="GO" id="GO:0046983">
    <property type="term" value="F:protein dimerization activity"/>
    <property type="evidence" value="ECO:0007669"/>
    <property type="project" value="InterPro"/>
</dbReference>
<dbReference type="GO" id="GO:0003677">
    <property type="term" value="F:DNA binding"/>
    <property type="evidence" value="ECO:0007669"/>
    <property type="project" value="UniProtKB-UniRule"/>
</dbReference>
<dbReference type="HAMAP" id="MF_00059">
    <property type="entry name" value="RNApol_bact_RpoA"/>
    <property type="match status" value="1"/>
</dbReference>
<dbReference type="Proteomes" id="UP000269410">
    <property type="component" value="Unassembled WGS sequence"/>
</dbReference>
<dbReference type="Pfam" id="PF01193">
    <property type="entry name" value="RNA_pol_L"/>
    <property type="match status" value="1"/>
</dbReference>
<dbReference type="SMART" id="SM00662">
    <property type="entry name" value="RPOLD"/>
    <property type="match status" value="1"/>
</dbReference>
<dbReference type="Pfam" id="PF01000">
    <property type="entry name" value="RNA_pol_A_bac"/>
    <property type="match status" value="1"/>
</dbReference>
<feature type="region of interest" description="Alpha C-terminal domain (alpha-CTD)" evidence="11">
    <location>
        <begin position="256"/>
        <end position="323"/>
    </location>
</feature>
<dbReference type="InterPro" id="IPR011262">
    <property type="entry name" value="DNA-dir_RNA_pol_insert"/>
</dbReference>
<evidence type="ECO:0000256" key="10">
    <source>
        <dbReference type="ARBA" id="ARBA00048552"/>
    </source>
</evidence>
<evidence type="ECO:0000256" key="5">
    <source>
        <dbReference type="ARBA" id="ARBA00022679"/>
    </source>
</evidence>
<comment type="domain">
    <text evidence="11">The N-terminal domain is essential for RNAP assembly and basal transcription, whereas the C-terminal domain is involved in interaction with transcriptional regulators and with upstream promoter elements.</text>
</comment>
<dbReference type="InterPro" id="IPR011260">
    <property type="entry name" value="RNAP_asu_C"/>
</dbReference>
<dbReference type="Pfam" id="PF03118">
    <property type="entry name" value="RNA_pol_A_CTD"/>
    <property type="match status" value="1"/>
</dbReference>
<dbReference type="SUPFAM" id="SSF55257">
    <property type="entry name" value="RBP11-like subunits of RNA polymerase"/>
    <property type="match status" value="1"/>
</dbReference>
<proteinExistence type="inferred from homology"/>
<dbReference type="Gene3D" id="1.10.150.20">
    <property type="entry name" value="5' to 3' exonuclease, C-terminal subdomain"/>
    <property type="match status" value="1"/>
</dbReference>
<dbReference type="InterPro" id="IPR011773">
    <property type="entry name" value="DNA-dir_RpoA"/>
</dbReference>
<comment type="subunit">
    <text evidence="11">Homodimer. The RNAP catalytic core consists of 2 alpha, 1 beta, 1 beta' and 1 omega subunit. When a sigma factor is associated with the core the holoenzyme is formed, which can initiate transcription.</text>
</comment>
<dbReference type="GO" id="GO:0000428">
    <property type="term" value="C:DNA-directed RNA polymerase complex"/>
    <property type="evidence" value="ECO:0007669"/>
    <property type="project" value="UniProtKB-KW"/>
</dbReference>
<evidence type="ECO:0000259" key="12">
    <source>
        <dbReference type="SMART" id="SM00662"/>
    </source>
</evidence>
<dbReference type="InterPro" id="IPR036603">
    <property type="entry name" value="RBP11-like"/>
</dbReference>
<evidence type="ECO:0000256" key="1">
    <source>
        <dbReference type="ARBA" id="ARBA00007123"/>
    </source>
</evidence>
<dbReference type="Gene3D" id="3.30.1360.10">
    <property type="entry name" value="RNA polymerase, RBP11-like subunit"/>
    <property type="match status" value="1"/>
</dbReference>
<dbReference type="SUPFAM" id="SSF47789">
    <property type="entry name" value="C-terminal domain of RNA polymerase alpha subunit"/>
    <property type="match status" value="1"/>
</dbReference>
<evidence type="ECO:0000256" key="8">
    <source>
        <dbReference type="ARBA" id="ARBA00032524"/>
    </source>
</evidence>
<evidence type="ECO:0000256" key="4">
    <source>
        <dbReference type="ARBA" id="ARBA00022478"/>
    </source>
</evidence>
<evidence type="ECO:0000256" key="9">
    <source>
        <dbReference type="ARBA" id="ARBA00033070"/>
    </source>
</evidence>